<accession>A0A8S5TKD4</accession>
<organism evidence="2">
    <name type="scientific">Siphoviridae sp. ctwQT14</name>
    <dbReference type="NCBI Taxonomy" id="2827971"/>
    <lineage>
        <taxon>Viruses</taxon>
        <taxon>Duplodnaviria</taxon>
        <taxon>Heunggongvirae</taxon>
        <taxon>Uroviricota</taxon>
        <taxon>Caudoviricetes</taxon>
    </lineage>
</organism>
<sequence length="115" mass="13036">MSIKPVSFGTQLNYKKNYEVQKKDGTPVSKEYADKIVKRNMLLTNMVAMPIGFSAIASAIWHKKGDLKAIASTALVLSGTIGLVTHWNYKMHHLKDKDYNPKSFYKWGGFKVIEK</sequence>
<proteinExistence type="predicted"/>
<evidence type="ECO:0000313" key="2">
    <source>
        <dbReference type="EMBL" id="DAF63592.1"/>
    </source>
</evidence>
<keyword evidence="1" id="KW-1133">Transmembrane helix</keyword>
<reference evidence="2" key="1">
    <citation type="journal article" date="2021" name="Proc. Natl. Acad. Sci. U.S.A.">
        <title>A Catalog of Tens of Thousands of Viruses from Human Metagenomes Reveals Hidden Associations with Chronic Diseases.</title>
        <authorList>
            <person name="Tisza M.J."/>
            <person name="Buck C.B."/>
        </authorList>
    </citation>
    <scope>NUCLEOTIDE SEQUENCE</scope>
    <source>
        <strain evidence="2">CtwQT14</strain>
    </source>
</reference>
<keyword evidence="1" id="KW-0472">Membrane</keyword>
<feature type="transmembrane region" description="Helical" evidence="1">
    <location>
        <begin position="67"/>
        <end position="89"/>
    </location>
</feature>
<evidence type="ECO:0000256" key="1">
    <source>
        <dbReference type="SAM" id="Phobius"/>
    </source>
</evidence>
<keyword evidence="1" id="KW-0812">Transmembrane</keyword>
<protein>
    <submittedName>
        <fullName evidence="2">Uncharacterized protein</fullName>
    </submittedName>
</protein>
<feature type="transmembrane region" description="Helical" evidence="1">
    <location>
        <begin position="42"/>
        <end position="61"/>
    </location>
</feature>
<name>A0A8S5TKD4_9CAUD</name>
<dbReference type="EMBL" id="BK032842">
    <property type="protein sequence ID" value="DAF63592.1"/>
    <property type="molecule type" value="Genomic_DNA"/>
</dbReference>